<dbReference type="InterPro" id="IPR025510">
    <property type="entry name" value="DUF4397"/>
</dbReference>
<feature type="domain" description="DUF4397" evidence="1">
    <location>
        <begin position="56"/>
        <end position="170"/>
    </location>
</feature>
<evidence type="ECO:0000313" key="2">
    <source>
        <dbReference type="EMBL" id="SFR99071.1"/>
    </source>
</evidence>
<evidence type="ECO:0000259" key="1">
    <source>
        <dbReference type="Pfam" id="PF14344"/>
    </source>
</evidence>
<reference evidence="2 3" key="1">
    <citation type="submission" date="2016-10" db="EMBL/GenBank/DDBJ databases">
        <authorList>
            <person name="de Groot N.N."/>
        </authorList>
    </citation>
    <scope>NUCLEOTIDE SEQUENCE [LARGE SCALE GENOMIC DNA]</scope>
    <source>
        <strain evidence="2 3">DSM 21001</strain>
    </source>
</reference>
<dbReference type="RefSeq" id="WP_089836018.1">
    <property type="nucleotide sequence ID" value="NZ_FOZL01000001.1"/>
</dbReference>
<dbReference type="Pfam" id="PF14344">
    <property type="entry name" value="DUF4397"/>
    <property type="match status" value="1"/>
</dbReference>
<accession>A0A1I6L6F2</accession>
<dbReference type="OrthoDB" id="9783299at2"/>
<dbReference type="AlphaFoldDB" id="A0A1I6L6F2"/>
<dbReference type="STRING" id="474950.SAMN05421771_0336"/>
<organism evidence="2 3">
    <name type="scientific">Granulicella pectinivorans</name>
    <dbReference type="NCBI Taxonomy" id="474950"/>
    <lineage>
        <taxon>Bacteria</taxon>
        <taxon>Pseudomonadati</taxon>
        <taxon>Acidobacteriota</taxon>
        <taxon>Terriglobia</taxon>
        <taxon>Terriglobales</taxon>
        <taxon>Acidobacteriaceae</taxon>
        <taxon>Granulicella</taxon>
    </lineage>
</organism>
<dbReference type="Proteomes" id="UP000199024">
    <property type="component" value="Unassembled WGS sequence"/>
</dbReference>
<protein>
    <recommendedName>
        <fullName evidence="1">DUF4397 domain-containing protein</fullName>
    </recommendedName>
</protein>
<dbReference type="EMBL" id="FOZL01000001">
    <property type="protein sequence ID" value="SFR99071.1"/>
    <property type="molecule type" value="Genomic_DNA"/>
</dbReference>
<proteinExistence type="predicted"/>
<keyword evidence="3" id="KW-1185">Reference proteome</keyword>
<name>A0A1I6L6F2_9BACT</name>
<gene>
    <name evidence="2" type="ORF">SAMN05421771_0336</name>
</gene>
<sequence>MPLLEPQATMQHPAAVPAPQRVRRLGGWMRAALAFAAIGPLSLVGCQSIAGSTIVSQIRIVDASPDAPGLDIYEANVPVSYNLGFGNVTSYIPITPGSYNFTATSTGTKLSLASASATLAGSQQYTLLISNVAASIQATVLKDQSNSAPGGQIALRFLDESVAVGAVDIYLVPTGAAITAVSPILINQNFGANSGYVNVPVGAYKIAIYPTGTTPIATTVAIYSGSTVTYNSGSAATVILLDNKILNAPALQVVTAQDYSSPGATI</sequence>
<evidence type="ECO:0000313" key="3">
    <source>
        <dbReference type="Proteomes" id="UP000199024"/>
    </source>
</evidence>